<dbReference type="Pfam" id="PF07537">
    <property type="entry name" value="CamS"/>
    <property type="match status" value="1"/>
</dbReference>
<dbReference type="RefSeq" id="WP_016911699.1">
    <property type="nucleotide sequence ID" value="NZ_BMDF01000006.1"/>
</dbReference>
<dbReference type="EMBL" id="PZFK01000009">
    <property type="protein sequence ID" value="PTI29940.1"/>
    <property type="molecule type" value="Genomic_DNA"/>
</dbReference>
<feature type="compositionally biased region" description="Basic and acidic residues" evidence="1">
    <location>
        <begin position="123"/>
        <end position="134"/>
    </location>
</feature>
<dbReference type="Proteomes" id="UP000241209">
    <property type="component" value="Unassembled WGS sequence"/>
</dbReference>
<comment type="caution">
    <text evidence="3">The sequence shown here is derived from an EMBL/GenBank/DDBJ whole genome shotgun (WGS) entry which is preliminary data.</text>
</comment>
<sequence>MKKGFLILASVIMLTACSSDTTQKDNQEKSDKEKEQTKQISTGMQISSDYYRTLLPFKVSAARGLTQDNMISSYNSEAFESGLLDISKQTFSPDDYLYRDGQFLDKDTVRAYLAPKYTKAEIKAMSDEEKEQSKAGENLGLNPTHNGETDPEKIAENSPTYLSHIIEQDYFTESDAKKQKISGMTIGLAMNSEYVYQKEDYGETYTKKLDSKEVEKKGKEMAEEILSRLRVRDDLKNVPINFAIFIQSGEGDIKPGKFIAHASSEGGKRTVKNWEKVNQKHVTIPSSEASDLDENLNSNFEQFNQDLQKYFPNFTQAVGTGKFDDDKLTDLEIKVPLDYYGKAEVIGVTQYVADLSQKYFKGVDDLEISIVDGEEPQALITKTKDDDEPEIHIYK</sequence>
<evidence type="ECO:0008006" key="5">
    <source>
        <dbReference type="Google" id="ProtNLM"/>
    </source>
</evidence>
<feature type="signal peptide" evidence="2">
    <location>
        <begin position="1"/>
        <end position="18"/>
    </location>
</feature>
<evidence type="ECO:0000313" key="3">
    <source>
        <dbReference type="EMBL" id="PTI29940.1"/>
    </source>
</evidence>
<dbReference type="CDD" id="cd13440">
    <property type="entry name" value="CamS_repeat_2"/>
    <property type="match status" value="1"/>
</dbReference>
<feature type="region of interest" description="Disordered" evidence="1">
    <location>
        <begin position="22"/>
        <end position="41"/>
    </location>
</feature>
<dbReference type="CDD" id="cd13441">
    <property type="entry name" value="CamS_repeat_1"/>
    <property type="match status" value="1"/>
</dbReference>
<dbReference type="STRING" id="1167632.GCA_000286335_01003"/>
<evidence type="ECO:0000256" key="1">
    <source>
        <dbReference type="SAM" id="MobiDB-lite"/>
    </source>
</evidence>
<dbReference type="OrthoDB" id="9795361at2"/>
<evidence type="ECO:0000256" key="2">
    <source>
        <dbReference type="SAM" id="SignalP"/>
    </source>
</evidence>
<proteinExistence type="predicted"/>
<dbReference type="AlphaFoldDB" id="A0A2T4PU56"/>
<reference evidence="3 4" key="1">
    <citation type="journal article" date="2016" name="Front. Microbiol.">
        <title>Comprehensive Phylogenetic Analysis of Bovine Non-aureus Staphylococci Species Based on Whole-Genome Sequencing.</title>
        <authorList>
            <person name="Naushad S."/>
            <person name="Barkema H.W."/>
            <person name="Luby C."/>
            <person name="Condas L.A."/>
            <person name="Nobrega D.B."/>
            <person name="Carson D.A."/>
            <person name="De Buck J."/>
        </authorList>
    </citation>
    <scope>NUCLEOTIDE SEQUENCE [LARGE SCALE GENOMIC DNA]</scope>
    <source>
        <strain evidence="3 4">SNUC 2204</strain>
    </source>
</reference>
<organism evidence="3 4">
    <name type="scientific">Mammaliicoccus vitulinus</name>
    <dbReference type="NCBI Taxonomy" id="71237"/>
    <lineage>
        <taxon>Bacteria</taxon>
        <taxon>Bacillati</taxon>
        <taxon>Bacillota</taxon>
        <taxon>Bacilli</taxon>
        <taxon>Bacillales</taxon>
        <taxon>Staphylococcaceae</taxon>
        <taxon>Mammaliicoccus</taxon>
    </lineage>
</organism>
<keyword evidence="2" id="KW-0732">Signal</keyword>
<feature type="compositionally biased region" description="Basic and acidic residues" evidence="1">
    <location>
        <begin position="22"/>
        <end position="37"/>
    </location>
</feature>
<gene>
    <name evidence="3" type="ORF">BU072_05705</name>
</gene>
<dbReference type="PIRSF" id="PIRSF012509">
    <property type="entry name" value="CamS"/>
    <property type="match status" value="1"/>
</dbReference>
<dbReference type="PROSITE" id="PS51257">
    <property type="entry name" value="PROKAR_LIPOPROTEIN"/>
    <property type="match status" value="1"/>
</dbReference>
<protein>
    <recommendedName>
        <fullName evidence="5">CamS family sex pheromone protein</fullName>
    </recommendedName>
</protein>
<dbReference type="GeneID" id="64116906"/>
<name>A0A2T4PU56_9STAP</name>
<accession>A0A2T4PU56</accession>
<dbReference type="Gene3D" id="3.10.570.10">
    <property type="entry name" value="sex pheromone staph- cam373 precursor domain"/>
    <property type="match status" value="1"/>
</dbReference>
<feature type="chain" id="PRO_5030056900" description="CamS family sex pheromone protein" evidence="2">
    <location>
        <begin position="19"/>
        <end position="395"/>
    </location>
</feature>
<dbReference type="InterPro" id="IPR011426">
    <property type="entry name" value="CamS"/>
</dbReference>
<evidence type="ECO:0000313" key="4">
    <source>
        <dbReference type="Proteomes" id="UP000241209"/>
    </source>
</evidence>
<feature type="region of interest" description="Disordered" evidence="1">
    <location>
        <begin position="123"/>
        <end position="157"/>
    </location>
</feature>